<protein>
    <recommendedName>
        <fullName evidence="1">NAD(P)-binding domain-containing protein</fullName>
    </recommendedName>
</protein>
<evidence type="ECO:0000313" key="2">
    <source>
        <dbReference type="EMBL" id="TRX96116.1"/>
    </source>
</evidence>
<keyword evidence="3" id="KW-1185">Reference proteome</keyword>
<name>A0A553I7D9_9PEZI</name>
<dbReference type="STRING" id="2512241.A0A553I7D9"/>
<dbReference type="OrthoDB" id="202470at2759"/>
<gene>
    <name evidence="2" type="ORF">FHL15_002840</name>
</gene>
<dbReference type="Proteomes" id="UP000319160">
    <property type="component" value="Unassembled WGS sequence"/>
</dbReference>
<dbReference type="Pfam" id="PF16363">
    <property type="entry name" value="GDP_Man_Dehyd"/>
    <property type="match status" value="1"/>
</dbReference>
<dbReference type="Gene3D" id="3.40.50.720">
    <property type="entry name" value="NAD(P)-binding Rossmann-like Domain"/>
    <property type="match status" value="1"/>
</dbReference>
<feature type="domain" description="NAD(P)-binding" evidence="1">
    <location>
        <begin position="22"/>
        <end position="298"/>
    </location>
</feature>
<dbReference type="SUPFAM" id="SSF51735">
    <property type="entry name" value="NAD(P)-binding Rossmann-fold domains"/>
    <property type="match status" value="1"/>
</dbReference>
<proteinExistence type="predicted"/>
<dbReference type="InterPro" id="IPR016040">
    <property type="entry name" value="NAD(P)-bd_dom"/>
</dbReference>
<dbReference type="AlphaFoldDB" id="A0A553I7D9"/>
<dbReference type="Gene3D" id="3.90.25.10">
    <property type="entry name" value="UDP-galactose 4-epimerase, domain 1"/>
    <property type="match status" value="1"/>
</dbReference>
<dbReference type="EMBL" id="VFLP01000012">
    <property type="protein sequence ID" value="TRX96116.1"/>
    <property type="molecule type" value="Genomic_DNA"/>
</dbReference>
<dbReference type="InterPro" id="IPR036291">
    <property type="entry name" value="NAD(P)-bd_dom_sf"/>
</dbReference>
<evidence type="ECO:0000313" key="3">
    <source>
        <dbReference type="Proteomes" id="UP000319160"/>
    </source>
</evidence>
<sequence length="364" mass="40625">MALAYPQYNFICFDIFGTCSSLNNLRVLDEASNFSIFHGNICDAKAVRKCLVQHSVDAIVHFAAHSHVDLSFNSANTFCETNITGTVILLEAAREHGIKRFIHVSTDEVYGEVLPGATDHKETAPLHPTNPYSGSKAAADMMVCAFYKSFNLPIIIVRSNNVYGPNQFPEKIIPKFITLILRGDKVPLYGDGSYTRRYIYAGDVAEAFNTILHKGEVGQTYNIGTYDEVSNIEIVEKIVRAIGAKSSRHHHSTTEFDLAQHVHFTPNRPFMDSAYGVDFSKLRMLGWSPKTSFEDGLHLTVEWYRQFGEEWWGDISANLGAGEFKSHSPENLLEASLPINTNSLRSSSSPVDGNHPEIFKQDLV</sequence>
<comment type="caution">
    <text evidence="2">The sequence shown here is derived from an EMBL/GenBank/DDBJ whole genome shotgun (WGS) entry which is preliminary data.</text>
</comment>
<organism evidence="2 3">
    <name type="scientific">Xylaria flabelliformis</name>
    <dbReference type="NCBI Taxonomy" id="2512241"/>
    <lineage>
        <taxon>Eukaryota</taxon>
        <taxon>Fungi</taxon>
        <taxon>Dikarya</taxon>
        <taxon>Ascomycota</taxon>
        <taxon>Pezizomycotina</taxon>
        <taxon>Sordariomycetes</taxon>
        <taxon>Xylariomycetidae</taxon>
        <taxon>Xylariales</taxon>
        <taxon>Xylariaceae</taxon>
        <taxon>Xylaria</taxon>
    </lineage>
</organism>
<accession>A0A553I7D9</accession>
<reference evidence="3" key="1">
    <citation type="submission" date="2019-06" db="EMBL/GenBank/DDBJ databases">
        <title>Draft genome sequence of the griseofulvin-producing fungus Xylaria cubensis strain G536.</title>
        <authorList>
            <person name="Mead M.E."/>
            <person name="Raja H.A."/>
            <person name="Steenwyk J.L."/>
            <person name="Knowles S.L."/>
            <person name="Oberlies N.H."/>
            <person name="Rokas A."/>
        </authorList>
    </citation>
    <scope>NUCLEOTIDE SEQUENCE [LARGE SCALE GENOMIC DNA]</scope>
    <source>
        <strain evidence="3">G536</strain>
    </source>
</reference>
<evidence type="ECO:0000259" key="1">
    <source>
        <dbReference type="Pfam" id="PF16363"/>
    </source>
</evidence>
<dbReference type="PANTHER" id="PTHR43000">
    <property type="entry name" value="DTDP-D-GLUCOSE 4,6-DEHYDRATASE-RELATED"/>
    <property type="match status" value="1"/>
</dbReference>